<evidence type="ECO:0000313" key="2">
    <source>
        <dbReference type="Proteomes" id="UP001056120"/>
    </source>
</evidence>
<keyword evidence="2" id="KW-1185">Reference proteome</keyword>
<name>A0ACB9EP77_9ASTR</name>
<proteinExistence type="predicted"/>
<reference evidence="1 2" key="2">
    <citation type="journal article" date="2022" name="Mol. Ecol. Resour.">
        <title>The genomes of chicory, endive, great burdock and yacon provide insights into Asteraceae paleo-polyploidization history and plant inulin production.</title>
        <authorList>
            <person name="Fan W."/>
            <person name="Wang S."/>
            <person name="Wang H."/>
            <person name="Wang A."/>
            <person name="Jiang F."/>
            <person name="Liu H."/>
            <person name="Zhao H."/>
            <person name="Xu D."/>
            <person name="Zhang Y."/>
        </authorList>
    </citation>
    <scope>NUCLEOTIDE SEQUENCE [LARGE SCALE GENOMIC DNA]</scope>
    <source>
        <strain evidence="2">cv. Yunnan</strain>
        <tissue evidence="1">Leaves</tissue>
    </source>
</reference>
<dbReference type="Proteomes" id="UP001056120">
    <property type="component" value="Linkage Group LG17"/>
</dbReference>
<dbReference type="EMBL" id="CM042034">
    <property type="protein sequence ID" value="KAI3760824.1"/>
    <property type="molecule type" value="Genomic_DNA"/>
</dbReference>
<evidence type="ECO:0000313" key="1">
    <source>
        <dbReference type="EMBL" id="KAI3760824.1"/>
    </source>
</evidence>
<sequence>METVNILHMNPGDKESSYARNSLLQETVLRKALPVLKRTIKGNTSRDLLSGQCFRIADLGCASGKNALLLATNVMDIVIEASVPGSFYCRLFSDQSLHLVHSSYSVHWLSQVPEGLESSALNIYMAKTSPLNVFQSYQKQFKTDFTKLLQLRSEEIVSGGCMVLTLVGRSVADPTSDDGCLLWELLAQSLHDMVKEGLVRESDINSFNVPIYYPCEDEVRNVIQNEGSFSLESLTTFQVNWDPRDTDYKNSNDSNGLSQTHAENTAKAVKAFTEPLLTSHFGKSIIDGLFKKYSKRVAQHLTNNKTRYFNLVISLAKK</sequence>
<comment type="caution">
    <text evidence="1">The sequence shown here is derived from an EMBL/GenBank/DDBJ whole genome shotgun (WGS) entry which is preliminary data.</text>
</comment>
<protein>
    <submittedName>
        <fullName evidence="1">Uncharacterized protein</fullName>
    </submittedName>
</protein>
<reference evidence="2" key="1">
    <citation type="journal article" date="2022" name="Mol. Ecol. Resour.">
        <title>The genomes of chicory, endive, great burdock and yacon provide insights into Asteraceae palaeo-polyploidization history and plant inulin production.</title>
        <authorList>
            <person name="Fan W."/>
            <person name="Wang S."/>
            <person name="Wang H."/>
            <person name="Wang A."/>
            <person name="Jiang F."/>
            <person name="Liu H."/>
            <person name="Zhao H."/>
            <person name="Xu D."/>
            <person name="Zhang Y."/>
        </authorList>
    </citation>
    <scope>NUCLEOTIDE SEQUENCE [LARGE SCALE GENOMIC DNA]</scope>
    <source>
        <strain evidence="2">cv. Yunnan</strain>
    </source>
</reference>
<accession>A0ACB9EP77</accession>
<gene>
    <name evidence="1" type="ORF">L1987_51223</name>
</gene>
<organism evidence="1 2">
    <name type="scientific">Smallanthus sonchifolius</name>
    <dbReference type="NCBI Taxonomy" id="185202"/>
    <lineage>
        <taxon>Eukaryota</taxon>
        <taxon>Viridiplantae</taxon>
        <taxon>Streptophyta</taxon>
        <taxon>Embryophyta</taxon>
        <taxon>Tracheophyta</taxon>
        <taxon>Spermatophyta</taxon>
        <taxon>Magnoliopsida</taxon>
        <taxon>eudicotyledons</taxon>
        <taxon>Gunneridae</taxon>
        <taxon>Pentapetalae</taxon>
        <taxon>asterids</taxon>
        <taxon>campanulids</taxon>
        <taxon>Asterales</taxon>
        <taxon>Asteraceae</taxon>
        <taxon>Asteroideae</taxon>
        <taxon>Heliantheae alliance</taxon>
        <taxon>Millerieae</taxon>
        <taxon>Smallanthus</taxon>
    </lineage>
</organism>